<reference evidence="2 3" key="1">
    <citation type="submission" date="2018-07" db="EMBL/GenBank/DDBJ databases">
        <title>Genome guided investigation of antibiotics producing actinomycetales strain isolated from a Macau mangrove ecosystem.</title>
        <authorList>
            <person name="Hu D."/>
        </authorList>
    </citation>
    <scope>NUCLEOTIDE SEQUENCE [LARGE SCALE GENOMIC DNA]</scope>
    <source>
        <strain evidence="2 3">2297</strain>
    </source>
</reference>
<dbReference type="Proteomes" id="UP000253742">
    <property type="component" value="Unassembled WGS sequence"/>
</dbReference>
<evidence type="ECO:0000313" key="3">
    <source>
        <dbReference type="Proteomes" id="UP000253742"/>
    </source>
</evidence>
<feature type="compositionally biased region" description="Low complexity" evidence="1">
    <location>
        <begin position="87"/>
        <end position="97"/>
    </location>
</feature>
<evidence type="ECO:0000256" key="1">
    <source>
        <dbReference type="SAM" id="MobiDB-lite"/>
    </source>
</evidence>
<proteinExistence type="predicted"/>
<dbReference type="AlphaFoldDB" id="A0A369V3H0"/>
<feature type="region of interest" description="Disordered" evidence="1">
    <location>
        <begin position="1"/>
        <end position="33"/>
    </location>
</feature>
<organism evidence="2 3">
    <name type="scientific">Streptomyces parvulus</name>
    <dbReference type="NCBI Taxonomy" id="146923"/>
    <lineage>
        <taxon>Bacteria</taxon>
        <taxon>Bacillati</taxon>
        <taxon>Actinomycetota</taxon>
        <taxon>Actinomycetes</taxon>
        <taxon>Kitasatosporales</taxon>
        <taxon>Streptomycetaceae</taxon>
        <taxon>Streptomyces</taxon>
    </lineage>
</organism>
<dbReference type="OrthoDB" id="4163242at2"/>
<dbReference type="EMBL" id="QQBH01000030">
    <property type="protein sequence ID" value="RDD85089.1"/>
    <property type="molecule type" value="Genomic_DNA"/>
</dbReference>
<dbReference type="RefSeq" id="WP_114532221.1">
    <property type="nucleotide sequence ID" value="NZ_QQBH01000030.1"/>
</dbReference>
<feature type="region of interest" description="Disordered" evidence="1">
    <location>
        <begin position="73"/>
        <end position="97"/>
    </location>
</feature>
<comment type="caution">
    <text evidence="2">The sequence shown here is derived from an EMBL/GenBank/DDBJ whole genome shotgun (WGS) entry which is preliminary data.</text>
</comment>
<feature type="compositionally biased region" description="Low complexity" evidence="1">
    <location>
        <begin position="1"/>
        <end position="10"/>
    </location>
</feature>
<evidence type="ECO:0000313" key="2">
    <source>
        <dbReference type="EMBL" id="RDD85089.1"/>
    </source>
</evidence>
<sequence length="97" mass="10111">MLNPARAEGASAGGPPGPGPVDGVPSARPASPAEQALVDFLETHIALQHHLGFDGTAGWKHRSVYDLVVTHGRWSTPAPSRPEAGRSRSATASPTRR</sequence>
<name>A0A369V3H0_9ACTN</name>
<protein>
    <submittedName>
        <fullName evidence="2">Uncharacterized protein</fullName>
    </submittedName>
</protein>
<gene>
    <name evidence="2" type="ORF">DVZ84_31620</name>
</gene>
<accession>A0A369V3H0</accession>